<sequence length="104" mass="10944">MSTTFAPASWTEIDDRLTVGNADGNYAGLIEHLNGRYIATDARGNVIGTFDTRREAQASLEPGSLEKTLQLRQRRQSILEAAAGIAAVSTTLIALAGLATAGVL</sequence>
<evidence type="ECO:0000256" key="1">
    <source>
        <dbReference type="SAM" id="Phobius"/>
    </source>
</evidence>
<dbReference type="RefSeq" id="WP_079728223.1">
    <property type="nucleotide sequence ID" value="NZ_FUZP01000002.1"/>
</dbReference>
<feature type="transmembrane region" description="Helical" evidence="1">
    <location>
        <begin position="81"/>
        <end position="103"/>
    </location>
</feature>
<keyword evidence="3" id="KW-1185">Reference proteome</keyword>
<evidence type="ECO:0000313" key="3">
    <source>
        <dbReference type="Proteomes" id="UP000190857"/>
    </source>
</evidence>
<organism evidence="2 3">
    <name type="scientific">Okibacterium fritillariae</name>
    <dbReference type="NCBI Taxonomy" id="123320"/>
    <lineage>
        <taxon>Bacteria</taxon>
        <taxon>Bacillati</taxon>
        <taxon>Actinomycetota</taxon>
        <taxon>Actinomycetes</taxon>
        <taxon>Micrococcales</taxon>
        <taxon>Microbacteriaceae</taxon>
        <taxon>Okibacterium</taxon>
    </lineage>
</organism>
<accession>A0A1T5KEU1</accession>
<name>A0A1T5KEU1_9MICO</name>
<reference evidence="2 3" key="1">
    <citation type="submission" date="2017-02" db="EMBL/GenBank/DDBJ databases">
        <authorList>
            <person name="Peterson S.W."/>
        </authorList>
    </citation>
    <scope>NUCLEOTIDE SEQUENCE [LARGE SCALE GENOMIC DNA]</scope>
    <source>
        <strain evidence="2 3">VKM Ac-2059</strain>
    </source>
</reference>
<dbReference type="Proteomes" id="UP000190857">
    <property type="component" value="Unassembled WGS sequence"/>
</dbReference>
<evidence type="ECO:0000313" key="2">
    <source>
        <dbReference type="EMBL" id="SKC62211.1"/>
    </source>
</evidence>
<keyword evidence="1" id="KW-1133">Transmembrane helix</keyword>
<keyword evidence="1" id="KW-0472">Membrane</keyword>
<gene>
    <name evidence="2" type="ORF">SAMN06309945_2164</name>
</gene>
<dbReference type="OrthoDB" id="5080267at2"/>
<protein>
    <submittedName>
        <fullName evidence="2">Uncharacterized protein</fullName>
    </submittedName>
</protein>
<dbReference type="EMBL" id="FUZP01000002">
    <property type="protein sequence ID" value="SKC62211.1"/>
    <property type="molecule type" value="Genomic_DNA"/>
</dbReference>
<proteinExistence type="predicted"/>
<dbReference type="AlphaFoldDB" id="A0A1T5KEU1"/>
<keyword evidence="1" id="KW-0812">Transmembrane</keyword>
<dbReference type="STRING" id="123320.SAMN06309945_2164"/>